<feature type="compositionally biased region" description="Pro residues" evidence="1">
    <location>
        <begin position="349"/>
        <end position="359"/>
    </location>
</feature>
<reference evidence="2" key="1">
    <citation type="journal article" date="2020" name="Stud. Mycol.">
        <title>101 Dothideomycetes genomes: a test case for predicting lifestyles and emergence of pathogens.</title>
        <authorList>
            <person name="Haridas S."/>
            <person name="Albert R."/>
            <person name="Binder M."/>
            <person name="Bloem J."/>
            <person name="Labutti K."/>
            <person name="Salamov A."/>
            <person name="Andreopoulos B."/>
            <person name="Baker S."/>
            <person name="Barry K."/>
            <person name="Bills G."/>
            <person name="Bluhm B."/>
            <person name="Cannon C."/>
            <person name="Castanera R."/>
            <person name="Culley D."/>
            <person name="Daum C."/>
            <person name="Ezra D."/>
            <person name="Gonzalez J."/>
            <person name="Henrissat B."/>
            <person name="Kuo A."/>
            <person name="Liang C."/>
            <person name="Lipzen A."/>
            <person name="Lutzoni F."/>
            <person name="Magnuson J."/>
            <person name="Mondo S."/>
            <person name="Nolan M."/>
            <person name="Ohm R."/>
            <person name="Pangilinan J."/>
            <person name="Park H.-J."/>
            <person name="Ramirez L."/>
            <person name="Alfaro M."/>
            <person name="Sun H."/>
            <person name="Tritt A."/>
            <person name="Yoshinaga Y."/>
            <person name="Zwiers L.-H."/>
            <person name="Turgeon B."/>
            <person name="Goodwin S."/>
            <person name="Spatafora J."/>
            <person name="Crous P."/>
            <person name="Grigoriev I."/>
        </authorList>
    </citation>
    <scope>NUCLEOTIDE SEQUENCE</scope>
    <source>
        <strain evidence="2">CBS 121410</strain>
    </source>
</reference>
<evidence type="ECO:0000313" key="3">
    <source>
        <dbReference type="Proteomes" id="UP000799776"/>
    </source>
</evidence>
<dbReference type="EMBL" id="ML978763">
    <property type="protein sequence ID" value="KAF2083694.1"/>
    <property type="molecule type" value="Genomic_DNA"/>
</dbReference>
<feature type="region of interest" description="Disordered" evidence="1">
    <location>
        <begin position="390"/>
        <end position="417"/>
    </location>
</feature>
<feature type="region of interest" description="Disordered" evidence="1">
    <location>
        <begin position="237"/>
        <end position="258"/>
    </location>
</feature>
<evidence type="ECO:0000313" key="2">
    <source>
        <dbReference type="EMBL" id="KAF2083694.1"/>
    </source>
</evidence>
<feature type="region of interest" description="Disordered" evidence="1">
    <location>
        <begin position="291"/>
        <end position="361"/>
    </location>
</feature>
<dbReference type="AlphaFoldDB" id="A0A9P4HLA9"/>
<sequence>MRVAHSTSPASAFQAAIPGRWPQEHLDHHDFWLQHHQYHRHHHDRHSYHNGHHYNHIPISSDNHGQHLDHATSSCTDGIPSIHVTEAPSNVLPKYLTPYQPQNDDYLTVKHPNPQTGVMSPAAAVSHPPPPQQQQHQYRGGKANTQPQTPTPLPCQTPRDADEALRLSENLSRSFQWRTGYLQGTEERERSRRMKNGAKDPRTVNQRHAATTTNTGTDALTTWTAAETRRVYELDAGPTTPRIGVQPETRGPMPAKRVPVVPRPLQREPTIPRKPVSGVWVKPLPSVPLVPDHDPRAAAPARTNVQATPAASRGHVESNARTHARPRAETQTRPAPQLSIQPQTQGQPQPQPQPQPLPQPQAETYAERYARIRTRLRGTGVQRLVPVDISAPASTPAPTPQPALAPATAPQAPKRDSTIVQQLAVEAQTQQQPQQPPVRPPVRITVQPPRTQSMSMEVLTLFLAGVEAFMSFLTDALGGLMKGDGARWEGLRDSVVLLAKVAVVVMGYNLSSGGKQGDGLGGWETNSPQAEMFHQMCLTVQLARQKLLPRRSEQSETAQSSSGIGCGTISQSHRLPRPGISEPARDRGQVVKLKEEEKKKQWLLWSQQLGAAGAARAEGWWCGGPDNFALVGRPCHRVTYESGEFGDARNHTRRAPRLPLHHLDVWYGGCGCD</sequence>
<protein>
    <submittedName>
        <fullName evidence="2">Uncharacterized protein</fullName>
    </submittedName>
</protein>
<feature type="compositionally biased region" description="Polar residues" evidence="1">
    <location>
        <begin position="555"/>
        <end position="573"/>
    </location>
</feature>
<dbReference type="Proteomes" id="UP000799776">
    <property type="component" value="Unassembled WGS sequence"/>
</dbReference>
<feature type="compositionally biased region" description="Basic and acidic residues" evidence="1">
    <location>
        <begin position="314"/>
        <end position="330"/>
    </location>
</feature>
<name>A0A9P4HLA9_9PEZI</name>
<gene>
    <name evidence="2" type="ORF">K490DRAFT_60260</name>
</gene>
<feature type="region of interest" description="Disordered" evidence="1">
    <location>
        <begin position="178"/>
        <end position="213"/>
    </location>
</feature>
<feature type="region of interest" description="Disordered" evidence="1">
    <location>
        <begin position="549"/>
        <end position="589"/>
    </location>
</feature>
<evidence type="ECO:0000256" key="1">
    <source>
        <dbReference type="SAM" id="MobiDB-lite"/>
    </source>
</evidence>
<organism evidence="2 3">
    <name type="scientific">Saccharata proteae CBS 121410</name>
    <dbReference type="NCBI Taxonomy" id="1314787"/>
    <lineage>
        <taxon>Eukaryota</taxon>
        <taxon>Fungi</taxon>
        <taxon>Dikarya</taxon>
        <taxon>Ascomycota</taxon>
        <taxon>Pezizomycotina</taxon>
        <taxon>Dothideomycetes</taxon>
        <taxon>Dothideomycetes incertae sedis</taxon>
        <taxon>Botryosphaeriales</taxon>
        <taxon>Saccharataceae</taxon>
        <taxon>Saccharata</taxon>
    </lineage>
</organism>
<proteinExistence type="predicted"/>
<keyword evidence="3" id="KW-1185">Reference proteome</keyword>
<accession>A0A9P4HLA9</accession>
<feature type="compositionally biased region" description="Low complexity" evidence="1">
    <location>
        <begin position="336"/>
        <end position="348"/>
    </location>
</feature>
<comment type="caution">
    <text evidence="2">The sequence shown here is derived from an EMBL/GenBank/DDBJ whole genome shotgun (WGS) entry which is preliminary data.</text>
</comment>
<feature type="region of interest" description="Disordered" evidence="1">
    <location>
        <begin position="103"/>
        <end position="160"/>
    </location>
</feature>